<dbReference type="InterPro" id="IPR014875">
    <property type="entry name" value="Mor_transcription_activator"/>
</dbReference>
<dbReference type="OrthoDB" id="9800398at2"/>
<organism evidence="2 4">
    <name type="scientific">Eisenbergiella massiliensis</name>
    <dbReference type="NCBI Taxonomy" id="1720294"/>
    <lineage>
        <taxon>Bacteria</taxon>
        <taxon>Bacillati</taxon>
        <taxon>Bacillota</taxon>
        <taxon>Clostridia</taxon>
        <taxon>Lachnospirales</taxon>
        <taxon>Lachnospiraceae</taxon>
        <taxon>Eisenbergiella</taxon>
    </lineage>
</organism>
<name>A0A3E3HYY8_9FIRM</name>
<evidence type="ECO:0000313" key="3">
    <source>
        <dbReference type="EMBL" id="RGE70875.1"/>
    </source>
</evidence>
<dbReference type="AlphaFoldDB" id="A0A3E3HYY8"/>
<evidence type="ECO:0000313" key="5">
    <source>
        <dbReference type="Proteomes" id="UP000261166"/>
    </source>
</evidence>
<dbReference type="SUPFAM" id="SSF46689">
    <property type="entry name" value="Homeodomain-like"/>
    <property type="match status" value="1"/>
</dbReference>
<evidence type="ECO:0000313" key="4">
    <source>
        <dbReference type="Proteomes" id="UP000260812"/>
    </source>
</evidence>
<dbReference type="GeneID" id="97989233"/>
<proteinExistence type="predicted"/>
<accession>A0A3E3HYY8</accession>
<feature type="domain" description="Mor transcription activator" evidence="1">
    <location>
        <begin position="8"/>
        <end position="86"/>
    </location>
</feature>
<dbReference type="EMBL" id="QVLU01000013">
    <property type="protein sequence ID" value="RGE70875.1"/>
    <property type="molecule type" value="Genomic_DNA"/>
</dbReference>
<protein>
    <recommendedName>
        <fullName evidence="1">Mor transcription activator domain-containing protein</fullName>
    </recommendedName>
</protein>
<evidence type="ECO:0000313" key="2">
    <source>
        <dbReference type="EMBL" id="RGE57048.1"/>
    </source>
</evidence>
<dbReference type="EMBL" id="QVLV01000018">
    <property type="protein sequence ID" value="RGE57048.1"/>
    <property type="molecule type" value="Genomic_DNA"/>
</dbReference>
<dbReference type="InterPro" id="IPR049739">
    <property type="entry name" value="YraL-like"/>
</dbReference>
<dbReference type="RefSeq" id="WP_021639961.1">
    <property type="nucleotide sequence ID" value="NZ_JALETP010000079.1"/>
</dbReference>
<reference evidence="2 5" key="1">
    <citation type="submission" date="2018-08" db="EMBL/GenBank/DDBJ databases">
        <title>A genome reference for cultivated species of the human gut microbiota.</title>
        <authorList>
            <person name="Zou Y."/>
            <person name="Xue W."/>
            <person name="Luo G."/>
        </authorList>
    </citation>
    <scope>NUCLEOTIDE SEQUENCE [LARGE SCALE GENOMIC DNA]</scope>
    <source>
        <strain evidence="3 5">AF26-4BH</strain>
        <strain evidence="2">TF05-5AC</strain>
    </source>
</reference>
<dbReference type="NCBIfam" id="NF040785">
    <property type="entry name" value="CD3324_fam"/>
    <property type="match status" value="1"/>
</dbReference>
<dbReference type="Proteomes" id="UP000260812">
    <property type="component" value="Unassembled WGS sequence"/>
</dbReference>
<dbReference type="Gene3D" id="1.10.10.60">
    <property type="entry name" value="Homeodomain-like"/>
    <property type="match status" value="1"/>
</dbReference>
<dbReference type="InterPro" id="IPR009057">
    <property type="entry name" value="Homeodomain-like_sf"/>
</dbReference>
<evidence type="ECO:0000259" key="1">
    <source>
        <dbReference type="Pfam" id="PF08765"/>
    </source>
</evidence>
<dbReference type="Pfam" id="PF08765">
    <property type="entry name" value="Mor"/>
    <property type="match status" value="1"/>
</dbReference>
<sequence length="86" mass="10430">MKYRNASEIFPDELLREIQKYSSGELVYIPEKEEKKGWGAVSGARVYYEQRNEEIRRRFYVEKQKMQELAEEYGLSVETVRKILYR</sequence>
<keyword evidence="4" id="KW-1185">Reference proteome</keyword>
<gene>
    <name evidence="3" type="ORF">DWY69_15210</name>
    <name evidence="2" type="ORF">DXC51_20780</name>
</gene>
<comment type="caution">
    <text evidence="2">The sequence shown here is derived from an EMBL/GenBank/DDBJ whole genome shotgun (WGS) entry which is preliminary data.</text>
</comment>
<dbReference type="Proteomes" id="UP000261166">
    <property type="component" value="Unassembled WGS sequence"/>
</dbReference>